<dbReference type="InterPro" id="IPR003615">
    <property type="entry name" value="HNH_nuc"/>
</dbReference>
<sequence>MTTIFLNNKEIKVAKSNPTRKKPTENMGLVLFDEVGGICPKCTKPLMKKNKGQMTKLFEVAHIYPNSPRPHEFDLLKGQERLSEDVDDECNLIALCRDCHKIFDNPRTIEGYREMILIKKELQRLSNLQKSWFDNNIDVEINKVIASLASFSGEALEELSLEALTVDSKSDETLNGLVKLKIKNNVIYFYSDIKSKFSELDKSEPYTSDTIYSQVKTYYLKLKKQNLDQTQIFSALTDWIKNSTDCKNTEVSEIIVSFFVQNCEVYS</sequence>
<reference evidence="3 4" key="1">
    <citation type="submission" date="2022-12" db="EMBL/GenBank/DDBJ databases">
        <title>Coexistence and Characterization of a Novel Tigecycline Resistance gene tet(X) variant and blaNDM-1 in a Pseudomonas caeni Isolate of Chicken Origin.</title>
        <authorList>
            <person name="Lu X."/>
            <person name="Zhang L."/>
            <person name="Li R."/>
            <person name="Wang Z."/>
        </authorList>
    </citation>
    <scope>NUCLEOTIDE SEQUENCE [LARGE SCALE GENOMIC DNA]</scope>
    <source>
        <strain evidence="3 4">CE14</strain>
    </source>
</reference>
<dbReference type="KEGG" id="dce:O6P33_09495"/>
<keyword evidence="4" id="KW-1185">Reference proteome</keyword>
<dbReference type="Proteomes" id="UP001212189">
    <property type="component" value="Chromosome"/>
</dbReference>
<proteinExistence type="predicted"/>
<evidence type="ECO:0000313" key="4">
    <source>
        <dbReference type="Proteomes" id="UP001212189"/>
    </source>
</evidence>
<keyword evidence="3" id="KW-0255">Endonuclease</keyword>
<dbReference type="EMBL" id="CP114976">
    <property type="protein sequence ID" value="WBE24599.1"/>
    <property type="molecule type" value="Genomic_DNA"/>
</dbReference>
<dbReference type="RefSeq" id="WP_269817542.1">
    <property type="nucleotide sequence ID" value="NZ_CP114976.1"/>
</dbReference>
<keyword evidence="3" id="KW-0378">Hydrolase</keyword>
<evidence type="ECO:0000313" key="3">
    <source>
        <dbReference type="EMBL" id="WBE24599.1"/>
    </source>
</evidence>
<feature type="domain" description="HNH nuclease" evidence="1">
    <location>
        <begin position="55"/>
        <end position="105"/>
    </location>
</feature>
<dbReference type="Pfam" id="PF13391">
    <property type="entry name" value="HNH_2"/>
    <property type="match status" value="1"/>
</dbReference>
<organism evidence="3 4">
    <name type="scientific">Denitrificimonas caeni</name>
    <dbReference type="NCBI Taxonomy" id="521720"/>
    <lineage>
        <taxon>Bacteria</taxon>
        <taxon>Pseudomonadati</taxon>
        <taxon>Pseudomonadota</taxon>
        <taxon>Gammaproteobacteria</taxon>
        <taxon>Pseudomonadales</taxon>
        <taxon>Pseudomonadaceae</taxon>
        <taxon>Denitrificimonas</taxon>
    </lineage>
</organism>
<name>A0AAE9VRW1_9GAMM</name>
<dbReference type="InterPro" id="IPR046921">
    <property type="entry name" value="ABC-3C_CTD11"/>
</dbReference>
<dbReference type="AlphaFoldDB" id="A0AAE9VRW1"/>
<dbReference type="Pfam" id="PF20277">
    <property type="entry name" value="CTD11"/>
    <property type="match status" value="1"/>
</dbReference>
<keyword evidence="3" id="KW-0540">Nuclease</keyword>
<protein>
    <submittedName>
        <fullName evidence="3">HNH endonuclease signature motif containing protein</fullName>
    </submittedName>
</protein>
<evidence type="ECO:0000259" key="1">
    <source>
        <dbReference type="Pfam" id="PF13391"/>
    </source>
</evidence>
<accession>A0AAE9VRW1</accession>
<feature type="domain" description="ABC-three component systems C-terminal" evidence="2">
    <location>
        <begin position="129"/>
        <end position="266"/>
    </location>
</feature>
<evidence type="ECO:0000259" key="2">
    <source>
        <dbReference type="Pfam" id="PF20277"/>
    </source>
</evidence>
<gene>
    <name evidence="3" type="ORF">O6P33_09495</name>
</gene>
<dbReference type="GO" id="GO:0004519">
    <property type="term" value="F:endonuclease activity"/>
    <property type="evidence" value="ECO:0007669"/>
    <property type="project" value="UniProtKB-KW"/>
</dbReference>